<evidence type="ECO:0000259" key="20">
    <source>
        <dbReference type="Pfam" id="PF07992"/>
    </source>
</evidence>
<keyword evidence="7" id="KW-0479">Metal-binding</keyword>
<evidence type="ECO:0000313" key="21">
    <source>
        <dbReference type="EMBL" id="TCV86763.1"/>
    </source>
</evidence>
<evidence type="ECO:0000256" key="14">
    <source>
        <dbReference type="ARBA" id="ARBA00031725"/>
    </source>
</evidence>
<dbReference type="SUPFAM" id="SSF51905">
    <property type="entry name" value="FAD/NAD(P)-binding domain"/>
    <property type="match status" value="1"/>
</dbReference>
<dbReference type="PANTHER" id="PTHR43014:SF2">
    <property type="entry name" value="MERCURIC REDUCTASE"/>
    <property type="match status" value="1"/>
</dbReference>
<evidence type="ECO:0000256" key="7">
    <source>
        <dbReference type="ARBA" id="ARBA00022723"/>
    </source>
</evidence>
<keyword evidence="13 18" id="KW-0676">Redox-active center</keyword>
<organism evidence="21 22">
    <name type="scientific">Sulfurirhabdus autotrophica</name>
    <dbReference type="NCBI Taxonomy" id="1706046"/>
    <lineage>
        <taxon>Bacteria</taxon>
        <taxon>Pseudomonadati</taxon>
        <taxon>Pseudomonadota</taxon>
        <taxon>Betaproteobacteria</taxon>
        <taxon>Nitrosomonadales</taxon>
        <taxon>Sulfuricellaceae</taxon>
        <taxon>Sulfurirhabdus</taxon>
    </lineage>
</organism>
<dbReference type="PROSITE" id="PS00076">
    <property type="entry name" value="PYRIDINE_REDOX_1"/>
    <property type="match status" value="1"/>
</dbReference>
<dbReference type="NCBIfam" id="TIGR02053">
    <property type="entry name" value="MerA"/>
    <property type="match status" value="1"/>
</dbReference>
<dbReference type="FunFam" id="3.30.390.30:FF:000001">
    <property type="entry name" value="Dihydrolipoyl dehydrogenase"/>
    <property type="match status" value="1"/>
</dbReference>
<dbReference type="GO" id="GO:0003955">
    <property type="term" value="F:NAD(P)H dehydrogenase (quinone) activity"/>
    <property type="evidence" value="ECO:0007669"/>
    <property type="project" value="TreeGrafter"/>
</dbReference>
<evidence type="ECO:0000256" key="2">
    <source>
        <dbReference type="ARBA" id="ARBA00011738"/>
    </source>
</evidence>
<keyword evidence="6 18" id="KW-0285">Flavoprotein</keyword>
<dbReference type="InterPro" id="IPR023753">
    <property type="entry name" value="FAD/NAD-binding_dom"/>
</dbReference>
<evidence type="ECO:0000256" key="16">
    <source>
        <dbReference type="PIRSR" id="PIRSR000350-3"/>
    </source>
</evidence>
<protein>
    <recommendedName>
        <fullName evidence="4">Mercuric reductase</fullName>
        <ecNumber evidence="3">1.16.1.1</ecNumber>
    </recommendedName>
    <alternativeName>
        <fullName evidence="14">Hg(II) reductase</fullName>
    </alternativeName>
</protein>
<keyword evidence="16" id="KW-0520">NAD</keyword>
<dbReference type="PIRSF" id="PIRSF000350">
    <property type="entry name" value="Mercury_reductase_MerA"/>
    <property type="match status" value="1"/>
</dbReference>
<dbReference type="GO" id="GO:0050660">
    <property type="term" value="F:flavin adenine dinucleotide binding"/>
    <property type="evidence" value="ECO:0007669"/>
    <property type="project" value="InterPro"/>
</dbReference>
<evidence type="ECO:0000256" key="5">
    <source>
        <dbReference type="ARBA" id="ARBA00022466"/>
    </source>
</evidence>
<evidence type="ECO:0000256" key="15">
    <source>
        <dbReference type="ARBA" id="ARBA00048984"/>
    </source>
</evidence>
<keyword evidence="9" id="KW-0521">NADP</keyword>
<dbReference type="GO" id="GO:0045340">
    <property type="term" value="F:mercury ion binding"/>
    <property type="evidence" value="ECO:0007669"/>
    <property type="project" value="InterPro"/>
</dbReference>
<dbReference type="PANTHER" id="PTHR43014">
    <property type="entry name" value="MERCURIC REDUCTASE"/>
    <property type="match status" value="1"/>
</dbReference>
<dbReference type="GO" id="GO:0016152">
    <property type="term" value="F:mercury (II) reductase (NADP+) activity"/>
    <property type="evidence" value="ECO:0007669"/>
    <property type="project" value="UniProtKB-EC"/>
</dbReference>
<comment type="subunit">
    <text evidence="2">Homodimer.</text>
</comment>
<evidence type="ECO:0000256" key="11">
    <source>
        <dbReference type="ARBA" id="ARBA00023002"/>
    </source>
</evidence>
<dbReference type="SUPFAM" id="SSF55424">
    <property type="entry name" value="FAD/NAD-linked reductases, dimerisation (C-terminal) domain"/>
    <property type="match status" value="1"/>
</dbReference>
<evidence type="ECO:0000256" key="10">
    <source>
        <dbReference type="ARBA" id="ARBA00022914"/>
    </source>
</evidence>
<dbReference type="Proteomes" id="UP000295367">
    <property type="component" value="Unassembled WGS sequence"/>
</dbReference>
<dbReference type="InterPro" id="IPR001100">
    <property type="entry name" value="Pyr_nuc-diS_OxRdtase"/>
</dbReference>
<keyword evidence="5" id="KW-0475">Mercuric resistance</keyword>
<evidence type="ECO:0000259" key="19">
    <source>
        <dbReference type="Pfam" id="PF02852"/>
    </source>
</evidence>
<evidence type="ECO:0000256" key="3">
    <source>
        <dbReference type="ARBA" id="ARBA00012661"/>
    </source>
</evidence>
<feature type="domain" description="FAD/NAD(P)-binding" evidence="20">
    <location>
        <begin position="17"/>
        <end position="334"/>
    </location>
</feature>
<comment type="catalytic activity">
    <reaction evidence="15">
        <text>Hg + NADP(+) + H(+) = Hg(2+) + NADPH</text>
        <dbReference type="Rhea" id="RHEA:23856"/>
        <dbReference type="ChEBI" id="CHEBI:15378"/>
        <dbReference type="ChEBI" id="CHEBI:16170"/>
        <dbReference type="ChEBI" id="CHEBI:16793"/>
        <dbReference type="ChEBI" id="CHEBI:57783"/>
        <dbReference type="ChEBI" id="CHEBI:58349"/>
        <dbReference type="EC" id="1.16.1.1"/>
    </reaction>
</comment>
<evidence type="ECO:0000256" key="1">
    <source>
        <dbReference type="ARBA" id="ARBA00007532"/>
    </source>
</evidence>
<evidence type="ECO:0000256" key="17">
    <source>
        <dbReference type="PIRSR" id="PIRSR000350-4"/>
    </source>
</evidence>
<evidence type="ECO:0000256" key="12">
    <source>
        <dbReference type="ARBA" id="ARBA00023157"/>
    </source>
</evidence>
<evidence type="ECO:0000313" key="22">
    <source>
        <dbReference type="Proteomes" id="UP000295367"/>
    </source>
</evidence>
<dbReference type="Pfam" id="PF07992">
    <property type="entry name" value="Pyr_redox_2"/>
    <property type="match status" value="1"/>
</dbReference>
<keyword evidence="16" id="KW-0547">Nucleotide-binding</keyword>
<dbReference type="InterPro" id="IPR004099">
    <property type="entry name" value="Pyr_nucl-diS_OxRdtase_dimer"/>
</dbReference>
<dbReference type="EC" id="1.16.1.1" evidence="3"/>
<evidence type="ECO:0000256" key="18">
    <source>
        <dbReference type="RuleBase" id="RU003691"/>
    </source>
</evidence>
<feature type="binding site" evidence="16">
    <location>
        <position position="278"/>
    </location>
    <ligand>
        <name>NAD(+)</name>
        <dbReference type="ChEBI" id="CHEBI:57540"/>
    </ligand>
</feature>
<dbReference type="InterPro" id="IPR016156">
    <property type="entry name" value="FAD/NAD-linked_Rdtase_dimer_sf"/>
</dbReference>
<dbReference type="NCBIfam" id="NF010311">
    <property type="entry name" value="PRK13748.1"/>
    <property type="match status" value="1"/>
</dbReference>
<keyword evidence="12" id="KW-1015">Disulfide bond</keyword>
<feature type="binding site" evidence="16">
    <location>
        <position position="62"/>
    </location>
    <ligand>
        <name>FAD</name>
        <dbReference type="ChEBI" id="CHEBI:57692"/>
    </ligand>
</feature>
<dbReference type="InterPro" id="IPR021179">
    <property type="entry name" value="Mercury_reductase_MerA"/>
</dbReference>
<dbReference type="Gene3D" id="3.30.390.30">
    <property type="match status" value="1"/>
</dbReference>
<keyword evidence="11 18" id="KW-0560">Oxidoreductase</keyword>
<evidence type="ECO:0000256" key="4">
    <source>
        <dbReference type="ARBA" id="ARBA00014791"/>
    </source>
</evidence>
<dbReference type="GO" id="GO:0050787">
    <property type="term" value="P:detoxification of mercury ion"/>
    <property type="evidence" value="ECO:0007669"/>
    <property type="project" value="InterPro"/>
</dbReference>
<feature type="domain" description="Pyridine nucleotide-disulphide oxidoreductase dimerisation" evidence="19">
    <location>
        <begin position="353"/>
        <end position="459"/>
    </location>
</feature>
<sequence>MSITELNCCESAKAGLKIAIIGTGSAAFAAAIRAADEGAVVTLIEKGKVGGTCVNVGCVPSKIFIRAAHIAHLQSWHPFAGMKQYSDGVDRAAMVAQQQARVDALRYAKYESILASNENITLVRGIARFKDAHTLVVEQSNGENISIQADRILVATGRNPMIPDVPGLKETPFWTSTEALESESLPAHLIIYGASVVALELAQAFLRLGSNVTLIARSTLLSSEDPAIGTALQAILVAEGMRILLHTEMKSVIHDGKVFHVDLGDEQISSDRLLIAAGRVPNTDSLDLNLVGIATDAKGAIEINDYMRTSVANVYAAGDCTNKPQFVYVAAAAGTRAAINMTGGDAALDLSVMPTVVFTDPQVASVGLNEAAALAQGIETDSRTLKMENVPRALANFDTRGLIKLVVEAKSGKLIGAQVLAAEGGEIIQTAALAIRNQMTYQQLADQLFPYLTMVEGLKLCAQTFTKDVTQLSCCAG</sequence>
<comment type="cofactor">
    <cofactor evidence="16">
        <name>FAD</name>
        <dbReference type="ChEBI" id="CHEBI:57692"/>
    </cofactor>
    <text evidence="16">Binds 1 FAD per subunit.</text>
</comment>
<proteinExistence type="inferred from homology"/>
<evidence type="ECO:0000256" key="13">
    <source>
        <dbReference type="ARBA" id="ARBA00023284"/>
    </source>
</evidence>
<accession>A0A4R3Y8W8</accession>
<feature type="disulfide bond" description="Redox-active" evidence="17">
    <location>
        <begin position="53"/>
        <end position="58"/>
    </location>
</feature>
<comment type="caution">
    <text evidence="21">The sequence shown here is derived from an EMBL/GenBank/DDBJ whole genome shotgun (WGS) entry which is preliminary data.</text>
</comment>
<evidence type="ECO:0000256" key="9">
    <source>
        <dbReference type="ARBA" id="ARBA00022857"/>
    </source>
</evidence>
<dbReference type="GO" id="GO:0016668">
    <property type="term" value="F:oxidoreductase activity, acting on a sulfur group of donors, NAD(P) as acceptor"/>
    <property type="evidence" value="ECO:0007669"/>
    <property type="project" value="InterPro"/>
</dbReference>
<evidence type="ECO:0000256" key="8">
    <source>
        <dbReference type="ARBA" id="ARBA00022827"/>
    </source>
</evidence>
<gene>
    <name evidence="21" type="ORF">EDC63_106124</name>
</gene>
<dbReference type="PRINTS" id="PR00945">
    <property type="entry name" value="HGRDTASE"/>
</dbReference>
<dbReference type="InterPro" id="IPR036188">
    <property type="entry name" value="FAD/NAD-bd_sf"/>
</dbReference>
<feature type="binding site" evidence="16">
    <location>
        <position position="319"/>
    </location>
    <ligand>
        <name>FAD</name>
        <dbReference type="ChEBI" id="CHEBI:57692"/>
    </ligand>
</feature>
<reference evidence="21 22" key="1">
    <citation type="submission" date="2019-03" db="EMBL/GenBank/DDBJ databases">
        <title>Genomic Encyclopedia of Type Strains, Phase IV (KMG-IV): sequencing the most valuable type-strain genomes for metagenomic binning, comparative biology and taxonomic classification.</title>
        <authorList>
            <person name="Goeker M."/>
        </authorList>
    </citation>
    <scope>NUCLEOTIDE SEQUENCE [LARGE SCALE GENOMIC DNA]</scope>
    <source>
        <strain evidence="21 22">DSM 100309</strain>
    </source>
</reference>
<comment type="similarity">
    <text evidence="1 18">Belongs to the class-I pyridine nucleotide-disulfide oxidoreductase family.</text>
</comment>
<dbReference type="OrthoDB" id="178496at2"/>
<dbReference type="AlphaFoldDB" id="A0A4R3Y8W8"/>
<dbReference type="InterPro" id="IPR012999">
    <property type="entry name" value="Pyr_OxRdtase_I_AS"/>
</dbReference>
<name>A0A4R3Y8W8_9PROT</name>
<feature type="binding site" evidence="16">
    <location>
        <begin position="193"/>
        <end position="200"/>
    </location>
    <ligand>
        <name>NAD(+)</name>
        <dbReference type="ChEBI" id="CHEBI:57540"/>
    </ligand>
</feature>
<dbReference type="EMBL" id="SMCO01000006">
    <property type="protein sequence ID" value="TCV86763.1"/>
    <property type="molecule type" value="Genomic_DNA"/>
</dbReference>
<dbReference type="GO" id="GO:0050661">
    <property type="term" value="F:NADP binding"/>
    <property type="evidence" value="ECO:0007669"/>
    <property type="project" value="InterPro"/>
</dbReference>
<dbReference type="Gene3D" id="3.50.50.60">
    <property type="entry name" value="FAD/NAD(P)-binding domain"/>
    <property type="match status" value="2"/>
</dbReference>
<keyword evidence="8 16" id="KW-0274">FAD</keyword>
<keyword evidence="10" id="KW-0476">Mercury</keyword>
<keyword evidence="22" id="KW-1185">Reference proteome</keyword>
<evidence type="ECO:0000256" key="6">
    <source>
        <dbReference type="ARBA" id="ARBA00022630"/>
    </source>
</evidence>
<dbReference type="RefSeq" id="WP_124948174.1">
    <property type="nucleotide sequence ID" value="NZ_BHVT01000076.1"/>
</dbReference>
<dbReference type="Pfam" id="PF02852">
    <property type="entry name" value="Pyr_redox_dim"/>
    <property type="match status" value="1"/>
</dbReference>